<gene>
    <name evidence="1" type="ORF">PPRIM_AZ9-3.1.T0310234</name>
</gene>
<dbReference type="EMBL" id="CAJJDM010000030">
    <property type="protein sequence ID" value="CAD8061289.1"/>
    <property type="molecule type" value="Genomic_DNA"/>
</dbReference>
<protein>
    <submittedName>
        <fullName evidence="1">Uncharacterized protein</fullName>
    </submittedName>
</protein>
<name>A0A8S1L0R3_PARPR</name>
<keyword evidence="2" id="KW-1185">Reference proteome</keyword>
<evidence type="ECO:0000313" key="1">
    <source>
        <dbReference type="EMBL" id="CAD8061289.1"/>
    </source>
</evidence>
<sequence>MKKEQINNYKRLLEAMPNYIMFDGEGNYGRKQLQDHKNLKVQINLQWKEEDNIEEQNKNYETENKQILPKILNLKVIFMCYIIRNPRMLNQ</sequence>
<organism evidence="1 2">
    <name type="scientific">Paramecium primaurelia</name>
    <dbReference type="NCBI Taxonomy" id="5886"/>
    <lineage>
        <taxon>Eukaryota</taxon>
        <taxon>Sar</taxon>
        <taxon>Alveolata</taxon>
        <taxon>Ciliophora</taxon>
        <taxon>Intramacronucleata</taxon>
        <taxon>Oligohymenophorea</taxon>
        <taxon>Peniculida</taxon>
        <taxon>Parameciidae</taxon>
        <taxon>Paramecium</taxon>
    </lineage>
</organism>
<proteinExistence type="predicted"/>
<dbReference type="AlphaFoldDB" id="A0A8S1L0R3"/>
<comment type="caution">
    <text evidence="1">The sequence shown here is derived from an EMBL/GenBank/DDBJ whole genome shotgun (WGS) entry which is preliminary data.</text>
</comment>
<evidence type="ECO:0000313" key="2">
    <source>
        <dbReference type="Proteomes" id="UP000688137"/>
    </source>
</evidence>
<dbReference type="Proteomes" id="UP000688137">
    <property type="component" value="Unassembled WGS sequence"/>
</dbReference>
<reference evidence="1" key="1">
    <citation type="submission" date="2021-01" db="EMBL/GenBank/DDBJ databases">
        <authorList>
            <consortium name="Genoscope - CEA"/>
            <person name="William W."/>
        </authorList>
    </citation>
    <scope>NUCLEOTIDE SEQUENCE</scope>
</reference>
<accession>A0A8S1L0R3</accession>